<dbReference type="EMBL" id="PJQM01007556">
    <property type="protein sequence ID" value="RCH78018.1"/>
    <property type="molecule type" value="Genomic_DNA"/>
</dbReference>
<sequence>MSFQIVLREGITGGFVGPVIKQAVEINGDPSGVNVMHSTLKPDTKADYNTLSGGAS</sequence>
<protein>
    <submittedName>
        <fullName evidence="1">Uncharacterized protein</fullName>
    </submittedName>
</protein>
<comment type="caution">
    <text evidence="1">The sequence shown here is derived from an EMBL/GenBank/DDBJ whole genome shotgun (WGS) entry which is preliminary data.</text>
</comment>
<dbReference type="OrthoDB" id="5366606at2759"/>
<dbReference type="Proteomes" id="UP000253551">
    <property type="component" value="Unassembled WGS sequence"/>
</dbReference>
<gene>
    <name evidence="1" type="ORF">CU098_007308</name>
</gene>
<evidence type="ECO:0000313" key="2">
    <source>
        <dbReference type="Proteomes" id="UP000253551"/>
    </source>
</evidence>
<name>A0A367IK34_RHIST</name>
<keyword evidence="2" id="KW-1185">Reference proteome</keyword>
<evidence type="ECO:0000313" key="1">
    <source>
        <dbReference type="EMBL" id="RCH78018.1"/>
    </source>
</evidence>
<organism evidence="1 2">
    <name type="scientific">Rhizopus stolonifer</name>
    <name type="common">Rhizopus nigricans</name>
    <dbReference type="NCBI Taxonomy" id="4846"/>
    <lineage>
        <taxon>Eukaryota</taxon>
        <taxon>Fungi</taxon>
        <taxon>Fungi incertae sedis</taxon>
        <taxon>Mucoromycota</taxon>
        <taxon>Mucoromycotina</taxon>
        <taxon>Mucoromycetes</taxon>
        <taxon>Mucorales</taxon>
        <taxon>Mucorineae</taxon>
        <taxon>Rhizopodaceae</taxon>
        <taxon>Rhizopus</taxon>
    </lineage>
</organism>
<accession>A0A367IK34</accession>
<proteinExistence type="predicted"/>
<reference evidence="1 2" key="1">
    <citation type="journal article" date="2018" name="G3 (Bethesda)">
        <title>Phylogenetic and Phylogenomic Definition of Rhizopus Species.</title>
        <authorList>
            <person name="Gryganskyi A.P."/>
            <person name="Golan J."/>
            <person name="Dolatabadi S."/>
            <person name="Mondo S."/>
            <person name="Robb S."/>
            <person name="Idnurm A."/>
            <person name="Muszewska A."/>
            <person name="Steczkiewicz K."/>
            <person name="Masonjones S."/>
            <person name="Liao H.L."/>
            <person name="Gajdeczka M.T."/>
            <person name="Anike F."/>
            <person name="Vuek A."/>
            <person name="Anishchenko I.M."/>
            <person name="Voigt K."/>
            <person name="de Hoog G.S."/>
            <person name="Smith M.E."/>
            <person name="Heitman J."/>
            <person name="Vilgalys R."/>
            <person name="Stajich J.E."/>
        </authorList>
    </citation>
    <scope>NUCLEOTIDE SEQUENCE [LARGE SCALE GENOMIC DNA]</scope>
    <source>
        <strain evidence="1 2">LSU 92-RS-03</strain>
    </source>
</reference>
<dbReference type="AlphaFoldDB" id="A0A367IK34"/>
<feature type="non-terminal residue" evidence="1">
    <location>
        <position position="56"/>
    </location>
</feature>